<organism evidence="6 7">
    <name type="scientific">Mesorhizobium australicum</name>
    <dbReference type="NCBI Taxonomy" id="536018"/>
    <lineage>
        <taxon>Bacteria</taxon>
        <taxon>Pseudomonadati</taxon>
        <taxon>Pseudomonadota</taxon>
        <taxon>Alphaproteobacteria</taxon>
        <taxon>Hyphomicrobiales</taxon>
        <taxon>Phyllobacteriaceae</taxon>
        <taxon>Mesorhizobium</taxon>
    </lineage>
</organism>
<evidence type="ECO:0000256" key="4">
    <source>
        <dbReference type="PIRSR" id="PIRSR036979-1"/>
    </source>
</evidence>
<comment type="similarity">
    <text evidence="1">Belongs to the arginase family. Agmatinase subfamily.</text>
</comment>
<dbReference type="InterPro" id="IPR006035">
    <property type="entry name" value="Ureohydrolase"/>
</dbReference>
<keyword evidence="2 4" id="KW-0479">Metal-binding</keyword>
<name>A0A1X7P8G6_9HYPH</name>
<dbReference type="PIRSF" id="PIRSF036979">
    <property type="entry name" value="Arginase"/>
    <property type="match status" value="1"/>
</dbReference>
<dbReference type="PANTHER" id="PTHR11358:SF26">
    <property type="entry name" value="GUANIDINO ACID HYDROLASE, MITOCHONDRIAL"/>
    <property type="match status" value="1"/>
</dbReference>
<dbReference type="Pfam" id="PF00491">
    <property type="entry name" value="Arginase"/>
    <property type="match status" value="1"/>
</dbReference>
<keyword evidence="3 5" id="KW-0378">Hydrolase</keyword>
<evidence type="ECO:0000256" key="2">
    <source>
        <dbReference type="ARBA" id="ARBA00022723"/>
    </source>
</evidence>
<dbReference type="InterPro" id="IPR023696">
    <property type="entry name" value="Ureohydrolase_dom_sf"/>
</dbReference>
<feature type="binding site" evidence="4">
    <location>
        <position position="240"/>
    </location>
    <ligand>
        <name>Mn(2+)</name>
        <dbReference type="ChEBI" id="CHEBI:29035"/>
        <label>1</label>
    </ligand>
</feature>
<sequence length="322" mass="34138">MNERRFAPIDSIAVPRFAGPATFMRLPVIEDPALVDIAIFGVPWDGGTTNRPGPRHGPRQVRDMSGMIRRVHGVSKRSPYDLCKVADLGDAPTNPIDLHRSLESIAAFADRIVKAGAVPLAIGGDHLSSLALLRAAARSGPVGMIHFDAHQDMADSYFGGLKYTHGTPFRRAIEEGLLDPRRVVQIGIRGSIYSTDDEQWTASQGIRVIPIEEADALGPDGVAAEARRVAGSGPTYLSFDIDSVDPAFAPGTGTPEVAGLLPREVNAILRGLKDVDLVAADVVEVSPPFDAGGGTALLAANIAFEILCLLAECVALRRAAGR</sequence>
<dbReference type="Gene3D" id="3.40.800.10">
    <property type="entry name" value="Ureohydrolase domain"/>
    <property type="match status" value="1"/>
</dbReference>
<comment type="cofactor">
    <cofactor evidence="4">
        <name>Mn(2+)</name>
        <dbReference type="ChEBI" id="CHEBI:29035"/>
    </cofactor>
    <text evidence="4">Binds 2 manganese ions per subunit.</text>
</comment>
<keyword evidence="4" id="KW-0464">Manganese</keyword>
<reference evidence="6 7" key="1">
    <citation type="submission" date="2017-04" db="EMBL/GenBank/DDBJ databases">
        <authorList>
            <person name="Afonso C.L."/>
            <person name="Miller P.J."/>
            <person name="Scott M.A."/>
            <person name="Spackman E."/>
            <person name="Goraichik I."/>
            <person name="Dimitrov K.M."/>
            <person name="Suarez D.L."/>
            <person name="Swayne D.E."/>
        </authorList>
    </citation>
    <scope>NUCLEOTIDE SEQUENCE [LARGE SCALE GENOMIC DNA]</scope>
    <source>
        <strain evidence="6 7">B5P</strain>
    </source>
</reference>
<dbReference type="GO" id="GO:0046872">
    <property type="term" value="F:metal ion binding"/>
    <property type="evidence" value="ECO:0007669"/>
    <property type="project" value="UniProtKB-KW"/>
</dbReference>
<dbReference type="OrthoDB" id="9788689at2"/>
<dbReference type="EMBL" id="FXBL01000004">
    <property type="protein sequence ID" value="SMH46678.1"/>
    <property type="molecule type" value="Genomic_DNA"/>
</dbReference>
<feature type="binding site" evidence="4">
    <location>
        <position position="148"/>
    </location>
    <ligand>
        <name>Mn(2+)</name>
        <dbReference type="ChEBI" id="CHEBI:29035"/>
        <label>1</label>
    </ligand>
</feature>
<dbReference type="RefSeq" id="WP_085465224.1">
    <property type="nucleotide sequence ID" value="NZ_FXBL01000004.1"/>
</dbReference>
<feature type="binding site" evidence="4">
    <location>
        <position position="152"/>
    </location>
    <ligand>
        <name>Mn(2+)</name>
        <dbReference type="ChEBI" id="CHEBI:29035"/>
        <label>1</label>
    </ligand>
</feature>
<dbReference type="CDD" id="cd11592">
    <property type="entry name" value="Agmatinase_PAH"/>
    <property type="match status" value="1"/>
</dbReference>
<evidence type="ECO:0000313" key="7">
    <source>
        <dbReference type="Proteomes" id="UP000193083"/>
    </source>
</evidence>
<dbReference type="PRINTS" id="PR00116">
    <property type="entry name" value="ARGINASE"/>
</dbReference>
<evidence type="ECO:0000313" key="6">
    <source>
        <dbReference type="EMBL" id="SMH46678.1"/>
    </source>
</evidence>
<dbReference type="AlphaFoldDB" id="A0A1X7P8G6"/>
<protein>
    <submittedName>
        <fullName evidence="6">Agmatinase</fullName>
    </submittedName>
</protein>
<dbReference type="GO" id="GO:0008783">
    <property type="term" value="F:agmatinase activity"/>
    <property type="evidence" value="ECO:0007669"/>
    <property type="project" value="TreeGrafter"/>
</dbReference>
<dbReference type="SUPFAM" id="SSF52768">
    <property type="entry name" value="Arginase/deacetylase"/>
    <property type="match status" value="1"/>
</dbReference>
<keyword evidence="7" id="KW-1185">Reference proteome</keyword>
<feature type="binding site" evidence="4">
    <location>
        <position position="242"/>
    </location>
    <ligand>
        <name>Mn(2+)</name>
        <dbReference type="ChEBI" id="CHEBI:29035"/>
        <label>1</label>
    </ligand>
</feature>
<evidence type="ECO:0000256" key="5">
    <source>
        <dbReference type="RuleBase" id="RU003684"/>
    </source>
</evidence>
<feature type="binding site" evidence="4">
    <location>
        <position position="150"/>
    </location>
    <ligand>
        <name>Mn(2+)</name>
        <dbReference type="ChEBI" id="CHEBI:29035"/>
        <label>1</label>
    </ligand>
</feature>
<dbReference type="PROSITE" id="PS51409">
    <property type="entry name" value="ARGINASE_2"/>
    <property type="match status" value="1"/>
</dbReference>
<dbReference type="InterPro" id="IPR020855">
    <property type="entry name" value="Ureohydrolase_Mn_BS"/>
</dbReference>
<gene>
    <name evidence="6" type="ORF">SAMN02982922_3393</name>
</gene>
<dbReference type="InterPro" id="IPR005925">
    <property type="entry name" value="Agmatinase-rel"/>
</dbReference>
<dbReference type="NCBIfam" id="TIGR01230">
    <property type="entry name" value="agmatinase"/>
    <property type="match status" value="1"/>
</dbReference>
<dbReference type="PROSITE" id="PS01053">
    <property type="entry name" value="ARGINASE_1"/>
    <property type="match status" value="1"/>
</dbReference>
<evidence type="ECO:0000256" key="3">
    <source>
        <dbReference type="ARBA" id="ARBA00022801"/>
    </source>
</evidence>
<dbReference type="GO" id="GO:0033389">
    <property type="term" value="P:putrescine biosynthetic process from arginine, via agmatine"/>
    <property type="evidence" value="ECO:0007669"/>
    <property type="project" value="TreeGrafter"/>
</dbReference>
<dbReference type="PANTHER" id="PTHR11358">
    <property type="entry name" value="ARGINASE/AGMATINASE"/>
    <property type="match status" value="1"/>
</dbReference>
<dbReference type="Proteomes" id="UP000193083">
    <property type="component" value="Unassembled WGS sequence"/>
</dbReference>
<evidence type="ECO:0000256" key="1">
    <source>
        <dbReference type="ARBA" id="ARBA00009227"/>
    </source>
</evidence>
<proteinExistence type="inferred from homology"/>
<accession>A0A1X7P8G6</accession>
<feature type="binding site" evidence="4">
    <location>
        <position position="126"/>
    </location>
    <ligand>
        <name>Mn(2+)</name>
        <dbReference type="ChEBI" id="CHEBI:29035"/>
        <label>2</label>
    </ligand>
</feature>